<comment type="caution">
    <text evidence="3">The sequence shown here is derived from an EMBL/GenBank/DDBJ whole genome shotgun (WGS) entry which is preliminary data.</text>
</comment>
<dbReference type="Pfam" id="PF05753">
    <property type="entry name" value="TRAP_beta"/>
    <property type="match status" value="1"/>
</dbReference>
<dbReference type="PANTHER" id="PTHR12861">
    <property type="entry name" value="TRANSLOCON-ASSOCIATED PROTEIN, BETA SUBUNIT PRECURSOR TRAP-BETA SIGNAL SEQUENCE RECEPTOR BETA SUBUNIT"/>
    <property type="match status" value="1"/>
</dbReference>
<organism evidence="3 4">
    <name type="scientific">Anaeramoeba ignava</name>
    <name type="common">Anaerobic marine amoeba</name>
    <dbReference type="NCBI Taxonomy" id="1746090"/>
    <lineage>
        <taxon>Eukaryota</taxon>
        <taxon>Metamonada</taxon>
        <taxon>Anaeramoebidae</taxon>
        <taxon>Anaeramoeba</taxon>
    </lineage>
</organism>
<evidence type="ECO:0000313" key="4">
    <source>
        <dbReference type="Proteomes" id="UP001149090"/>
    </source>
</evidence>
<protein>
    <submittedName>
        <fullName evidence="3">Translocon-associated protein subunit beta</fullName>
    </submittedName>
</protein>
<keyword evidence="1" id="KW-0472">Membrane</keyword>
<keyword evidence="4" id="KW-1185">Reference proteome</keyword>
<gene>
    <name evidence="3" type="ORF">M0811_00106</name>
</gene>
<sequence length="191" mass="21864">MTSFNLIGLFLISLTFFTFVCFAQEGRLIVDKDIINTEYPTTNQDVIALYTICNVGEGTAYNVFLKDDSWYFEDFDVLEGSLSAKWDQILPGQNVTHALVLTTDTPGKRYISEGKVLYQPAPFSPRRVSYTTMIGRIDVVPFSSSETRNEPHLMEWLGFIGLSLLFFIPLAIYYLRITYKNKKKPGKKEKK</sequence>
<proteinExistence type="predicted"/>
<reference evidence="3" key="1">
    <citation type="submission" date="2022-10" db="EMBL/GenBank/DDBJ databases">
        <title>Novel sulphate-reducing endosymbionts in the free-living metamonad Anaeramoeba.</title>
        <authorList>
            <person name="Jerlstrom-Hultqvist J."/>
            <person name="Cepicka I."/>
            <person name="Gallot-Lavallee L."/>
            <person name="Salas-Leiva D."/>
            <person name="Curtis B.A."/>
            <person name="Zahonova K."/>
            <person name="Pipaliya S."/>
            <person name="Dacks J."/>
            <person name="Roger A.J."/>
        </authorList>
    </citation>
    <scope>NUCLEOTIDE SEQUENCE</scope>
    <source>
        <strain evidence="3">BMAN</strain>
    </source>
</reference>
<keyword evidence="2" id="KW-0732">Signal</keyword>
<feature type="chain" id="PRO_5040471521" evidence="2">
    <location>
        <begin position="24"/>
        <end position="191"/>
    </location>
</feature>
<keyword evidence="1" id="KW-1133">Transmembrane helix</keyword>
<name>A0A9Q0LQN4_ANAIG</name>
<keyword evidence="1" id="KW-0812">Transmembrane</keyword>
<dbReference type="OMA" id="YYLRITY"/>
<feature type="signal peptide" evidence="2">
    <location>
        <begin position="1"/>
        <end position="23"/>
    </location>
</feature>
<dbReference type="AlphaFoldDB" id="A0A9Q0LQN4"/>
<accession>A0A9Q0LQN4</accession>
<dbReference type="Proteomes" id="UP001149090">
    <property type="component" value="Unassembled WGS sequence"/>
</dbReference>
<dbReference type="EMBL" id="JAPDFW010000059">
    <property type="protein sequence ID" value="KAJ5076789.1"/>
    <property type="molecule type" value="Genomic_DNA"/>
</dbReference>
<dbReference type="OrthoDB" id="5860827at2759"/>
<feature type="transmembrane region" description="Helical" evidence="1">
    <location>
        <begin position="156"/>
        <end position="175"/>
    </location>
</feature>
<evidence type="ECO:0000256" key="1">
    <source>
        <dbReference type="SAM" id="Phobius"/>
    </source>
</evidence>
<evidence type="ECO:0000256" key="2">
    <source>
        <dbReference type="SAM" id="SignalP"/>
    </source>
</evidence>
<dbReference type="GO" id="GO:0005783">
    <property type="term" value="C:endoplasmic reticulum"/>
    <property type="evidence" value="ECO:0007669"/>
    <property type="project" value="TreeGrafter"/>
</dbReference>
<dbReference type="PANTHER" id="PTHR12861:SF3">
    <property type="entry name" value="TRANSLOCON-ASSOCIATED PROTEIN SUBUNIT BETA"/>
    <property type="match status" value="1"/>
</dbReference>
<evidence type="ECO:0000313" key="3">
    <source>
        <dbReference type="EMBL" id="KAJ5076789.1"/>
    </source>
</evidence>